<dbReference type="SUPFAM" id="SSF69349">
    <property type="entry name" value="Phage fibre proteins"/>
    <property type="match status" value="1"/>
</dbReference>
<gene>
    <name evidence="7" type="ORF">THII_3603</name>
</gene>
<dbReference type="NCBIfam" id="TIGR03361">
    <property type="entry name" value="VI_Rhs_Vgr"/>
    <property type="match status" value="1"/>
</dbReference>
<dbReference type="KEGG" id="tig:THII_3603"/>
<evidence type="ECO:0000259" key="5">
    <source>
        <dbReference type="Pfam" id="PF04717"/>
    </source>
</evidence>
<evidence type="ECO:0000256" key="3">
    <source>
        <dbReference type="ARBA" id="ARBA00022525"/>
    </source>
</evidence>
<evidence type="ECO:0000256" key="4">
    <source>
        <dbReference type="SAM" id="MobiDB-lite"/>
    </source>
</evidence>
<dbReference type="STRING" id="40754.THII_3603"/>
<dbReference type="InterPro" id="IPR050708">
    <property type="entry name" value="T6SS_VgrG/RHS"/>
</dbReference>
<dbReference type="SUPFAM" id="SSF69255">
    <property type="entry name" value="gp5 N-terminal domain-like"/>
    <property type="match status" value="1"/>
</dbReference>
<comment type="similarity">
    <text evidence="2">Belongs to the VgrG protein family.</text>
</comment>
<dbReference type="GO" id="GO:0005576">
    <property type="term" value="C:extracellular region"/>
    <property type="evidence" value="ECO:0007669"/>
    <property type="project" value="UniProtKB-SubCell"/>
</dbReference>
<sequence>MNTPPVLKNSIRVNRKSLTGIESHAIEYQLLEGQGHVFSFTTGYQFTLSGHPRRELNAKYVLRWVSHSLSLTHYTNAFQAFPAHFSFRAPITTPKPKIISPQTAIVTGPPGEEIYSDQYGRIKIQFHWDQEGQYDDKSSCWIRVSQISAGQGWGNLWIPRIGQEVVVSFLNGDPDMPLVIGNVYNAQQQPPYKLPDEQTKSSIKSNSSKGGGGFNEIRFEDKAGSEELFIHAQKDLNQVVKNDLSQEVKNDKSISIGRHLMEQVKGAVTSLVIGQLTKTVIGNITKLFQANVQKMVLGSEVNVTALNLNQEVGGNYVLKVKGDVTIEASGKVTIKGAEIHLNP</sequence>
<dbReference type="Gene3D" id="2.30.110.50">
    <property type="match status" value="1"/>
</dbReference>
<dbReference type="InterPro" id="IPR017847">
    <property type="entry name" value="T6SS_RhsGE_Vgr_subset"/>
</dbReference>
<dbReference type="Pfam" id="PF04717">
    <property type="entry name" value="Phage_base_V"/>
    <property type="match status" value="1"/>
</dbReference>
<dbReference type="PANTHER" id="PTHR32305:SF15">
    <property type="entry name" value="PROTEIN RHSA-RELATED"/>
    <property type="match status" value="1"/>
</dbReference>
<evidence type="ECO:0000313" key="7">
    <source>
        <dbReference type="EMBL" id="BAP57900.1"/>
    </source>
</evidence>
<feature type="region of interest" description="Disordered" evidence="4">
    <location>
        <begin position="190"/>
        <end position="215"/>
    </location>
</feature>
<dbReference type="InterPro" id="IPR037026">
    <property type="entry name" value="Vgr_OB-fold_dom_sf"/>
</dbReference>
<dbReference type="NCBIfam" id="TIGR01646">
    <property type="entry name" value="vgr_GE"/>
    <property type="match status" value="1"/>
</dbReference>
<evidence type="ECO:0000313" key="8">
    <source>
        <dbReference type="Proteomes" id="UP000031623"/>
    </source>
</evidence>
<dbReference type="AlphaFoldDB" id="A0A090AQJ0"/>
<name>A0A090AQJ0_9GAMM</name>
<dbReference type="PANTHER" id="PTHR32305">
    <property type="match status" value="1"/>
</dbReference>
<evidence type="ECO:0000259" key="6">
    <source>
        <dbReference type="Pfam" id="PF22178"/>
    </source>
</evidence>
<dbReference type="Proteomes" id="UP000031623">
    <property type="component" value="Chromosome"/>
</dbReference>
<dbReference type="InterPro" id="IPR006531">
    <property type="entry name" value="Gp5/Vgr_OB"/>
</dbReference>
<evidence type="ECO:0000256" key="2">
    <source>
        <dbReference type="ARBA" id="ARBA00005558"/>
    </source>
</evidence>
<protein>
    <submittedName>
        <fullName evidence="7">Uncharacterized protein</fullName>
    </submittedName>
</protein>
<dbReference type="Pfam" id="PF22178">
    <property type="entry name" value="Gp5_trimer_C"/>
    <property type="match status" value="1"/>
</dbReference>
<dbReference type="InterPro" id="IPR006533">
    <property type="entry name" value="T6SS_Vgr_RhsGE"/>
</dbReference>
<reference evidence="7" key="1">
    <citation type="journal article" date="2014" name="ISME J.">
        <title>Ecophysiology of Thioploca ingrica as revealed by the complete genome sequence supplemented with proteomic evidence.</title>
        <authorList>
            <person name="Kojima H."/>
            <person name="Ogura Y."/>
            <person name="Yamamoto N."/>
            <person name="Togashi T."/>
            <person name="Mori H."/>
            <person name="Watanabe T."/>
            <person name="Nemoto F."/>
            <person name="Kurokawa K."/>
            <person name="Hayashi T."/>
            <person name="Fukui M."/>
        </authorList>
    </citation>
    <scope>NUCLEOTIDE SEQUENCE [LARGE SCALE GENOMIC DNA]</scope>
</reference>
<organism evidence="7 8">
    <name type="scientific">Thioploca ingrica</name>
    <dbReference type="NCBI Taxonomy" id="40754"/>
    <lineage>
        <taxon>Bacteria</taxon>
        <taxon>Pseudomonadati</taxon>
        <taxon>Pseudomonadota</taxon>
        <taxon>Gammaproteobacteria</taxon>
        <taxon>Thiotrichales</taxon>
        <taxon>Thiotrichaceae</taxon>
        <taxon>Thioploca</taxon>
    </lineage>
</organism>
<dbReference type="InterPro" id="IPR054030">
    <property type="entry name" value="Gp5_Vgr_C"/>
</dbReference>
<feature type="domain" description="Gp5/Type VI secretion system Vgr protein OB-fold" evidence="5">
    <location>
        <begin position="117"/>
        <end position="184"/>
    </location>
</feature>
<dbReference type="HOGENOM" id="CLU_004121_8_1_6"/>
<keyword evidence="8" id="KW-1185">Reference proteome</keyword>
<dbReference type="EMBL" id="AP014633">
    <property type="protein sequence ID" value="BAP57900.1"/>
    <property type="molecule type" value="Genomic_DNA"/>
</dbReference>
<evidence type="ECO:0000256" key="1">
    <source>
        <dbReference type="ARBA" id="ARBA00004613"/>
    </source>
</evidence>
<dbReference type="Gene3D" id="2.40.50.230">
    <property type="entry name" value="Gp5 N-terminal domain"/>
    <property type="match status" value="1"/>
</dbReference>
<comment type="subcellular location">
    <subcellularLocation>
        <location evidence="1">Secreted</location>
    </subcellularLocation>
</comment>
<accession>A0A090AQJ0</accession>
<proteinExistence type="inferred from homology"/>
<feature type="domain" description="Gp5/Type VI secretion system Vgr C-terminal trimerisation" evidence="6">
    <location>
        <begin position="201"/>
        <end position="300"/>
    </location>
</feature>
<dbReference type="SUPFAM" id="SSF69279">
    <property type="entry name" value="Phage tail proteins"/>
    <property type="match status" value="1"/>
</dbReference>
<keyword evidence="3" id="KW-0964">Secreted</keyword>